<organism evidence="6 9">
    <name type="scientific">Paenibacillus odorifer</name>
    <dbReference type="NCBI Taxonomy" id="189426"/>
    <lineage>
        <taxon>Bacteria</taxon>
        <taxon>Bacillati</taxon>
        <taxon>Bacillota</taxon>
        <taxon>Bacilli</taxon>
        <taxon>Bacillales</taxon>
        <taxon>Paenibacillaceae</taxon>
        <taxon>Paenibacillus</taxon>
    </lineage>
</organism>
<dbReference type="GO" id="GO:0006644">
    <property type="term" value="P:phospholipid metabolic process"/>
    <property type="evidence" value="ECO:0007669"/>
    <property type="project" value="TreeGrafter"/>
</dbReference>
<dbReference type="Gene3D" id="2.60.120.970">
    <property type="match status" value="1"/>
</dbReference>
<evidence type="ECO:0000256" key="4">
    <source>
        <dbReference type="SAM" id="SignalP"/>
    </source>
</evidence>
<feature type="signal peptide" evidence="4">
    <location>
        <begin position="1"/>
        <end position="28"/>
    </location>
</feature>
<dbReference type="SUPFAM" id="SSF51695">
    <property type="entry name" value="PLC-like phosphodiesterases"/>
    <property type="match status" value="1"/>
</dbReference>
<proteinExistence type="predicted"/>
<dbReference type="PANTHER" id="PTHR46320">
    <property type="entry name" value="GLYCEROPHOSPHODIESTER PHOSPHODIESTERASE 1"/>
    <property type="match status" value="1"/>
</dbReference>
<dbReference type="NCBIfam" id="NF033679">
    <property type="entry name" value="DNRLRE_dom"/>
    <property type="match status" value="1"/>
</dbReference>
<dbReference type="Proteomes" id="UP000187323">
    <property type="component" value="Unassembled WGS sequence"/>
</dbReference>
<dbReference type="CDD" id="cd08566">
    <property type="entry name" value="GDPD_AtGDE_like"/>
    <property type="match status" value="1"/>
</dbReference>
<keyword evidence="2" id="KW-0964">Secreted</keyword>
<dbReference type="Pfam" id="PF24517">
    <property type="entry name" value="CBM96"/>
    <property type="match status" value="1"/>
</dbReference>
<dbReference type="InterPro" id="IPR006311">
    <property type="entry name" value="TAT_signal"/>
</dbReference>
<dbReference type="RefSeq" id="WP_052414685.1">
    <property type="nucleotide sequence ID" value="NZ_MPTC01000002.1"/>
</dbReference>
<evidence type="ECO:0000256" key="2">
    <source>
        <dbReference type="ARBA" id="ARBA00022525"/>
    </source>
</evidence>
<evidence type="ECO:0000313" key="7">
    <source>
        <dbReference type="EMBL" id="OME16617.1"/>
    </source>
</evidence>
<dbReference type="Gene3D" id="3.20.20.190">
    <property type="entry name" value="Phosphatidylinositol (PI) phosphodiesterase"/>
    <property type="match status" value="1"/>
</dbReference>
<accession>A0A1R0Y807</accession>
<dbReference type="InterPro" id="IPR017946">
    <property type="entry name" value="PLC-like_Pdiesterase_TIM-brl"/>
</dbReference>
<dbReference type="PANTHER" id="PTHR46320:SF1">
    <property type="entry name" value="GLYCEROPHOSPHODIESTER PHOSPHODIESTERASE 1"/>
    <property type="match status" value="1"/>
</dbReference>
<dbReference type="Pfam" id="PF03009">
    <property type="entry name" value="GDPD"/>
    <property type="match status" value="1"/>
</dbReference>
<dbReference type="PROSITE" id="PS51704">
    <property type="entry name" value="GP_PDE"/>
    <property type="match status" value="1"/>
</dbReference>
<dbReference type="InterPro" id="IPR030395">
    <property type="entry name" value="GP_PDE_dom"/>
</dbReference>
<feature type="domain" description="GP-PDE" evidence="5">
    <location>
        <begin position="54"/>
        <end position="311"/>
    </location>
</feature>
<dbReference type="EMBL" id="MPTC01000002">
    <property type="protein sequence ID" value="OMD43497.1"/>
    <property type="molecule type" value="Genomic_DNA"/>
</dbReference>
<feature type="chain" id="PRO_5039331291" description="GP-PDE domain-containing protein" evidence="4">
    <location>
        <begin position="29"/>
        <end position="705"/>
    </location>
</feature>
<dbReference type="GO" id="GO:0005886">
    <property type="term" value="C:plasma membrane"/>
    <property type="evidence" value="ECO:0007669"/>
    <property type="project" value="TreeGrafter"/>
</dbReference>
<evidence type="ECO:0000313" key="9">
    <source>
        <dbReference type="Proteomes" id="UP000187439"/>
    </source>
</evidence>
<evidence type="ECO:0000256" key="3">
    <source>
        <dbReference type="ARBA" id="ARBA00022729"/>
    </source>
</evidence>
<dbReference type="GO" id="GO:0008889">
    <property type="term" value="F:glycerophosphodiester phosphodiesterase activity"/>
    <property type="evidence" value="ECO:0007669"/>
    <property type="project" value="TreeGrafter"/>
</dbReference>
<evidence type="ECO:0000259" key="5">
    <source>
        <dbReference type="PROSITE" id="PS51704"/>
    </source>
</evidence>
<comment type="subcellular location">
    <subcellularLocation>
        <location evidence="1">Secreted</location>
    </subcellularLocation>
</comment>
<dbReference type="PROSITE" id="PS51318">
    <property type="entry name" value="TAT"/>
    <property type="match status" value="1"/>
</dbReference>
<dbReference type="AlphaFoldDB" id="A0A1R0Y807"/>
<name>A0A1R0Y807_9BACL</name>
<dbReference type="GO" id="GO:0006580">
    <property type="term" value="P:ethanolamine metabolic process"/>
    <property type="evidence" value="ECO:0007669"/>
    <property type="project" value="TreeGrafter"/>
</dbReference>
<reference evidence="8 9" key="1">
    <citation type="submission" date="2016-10" db="EMBL/GenBank/DDBJ databases">
        <title>Paenibacillus species isolates.</title>
        <authorList>
            <person name="Beno S.M."/>
        </authorList>
    </citation>
    <scope>NUCLEOTIDE SEQUENCE [LARGE SCALE GENOMIC DNA]</scope>
    <source>
        <strain evidence="6 9">FSL H7-0710</strain>
        <strain evidence="7 8">FSL H7-0918</strain>
    </source>
</reference>
<evidence type="ECO:0000256" key="1">
    <source>
        <dbReference type="ARBA" id="ARBA00004613"/>
    </source>
</evidence>
<evidence type="ECO:0000313" key="6">
    <source>
        <dbReference type="EMBL" id="OMD43497.1"/>
    </source>
</evidence>
<sequence>MKTRKKNSFSRKLFLYACSMLIAASAWGGTGAPKADALSAPALLTQMLSPDGSVMIAAHKGDWRGHPENSLSGIQSAIDMGVEMVEIDVRKTSDGKIVLMHDPDVNRTTNGTGDVMNLTLAQIKALKLREGQGGSGAALTNETVPTLEETMNLAKGKVLVNLDKCWDIRDDVWNVLVSTGTTAQGVFKSTASNTVVDSWLDSKSPRPLYQAVITDSDNNLSDLDALIAGANPDLYELVFESESSAVISSTTVNKIANAGRRVFVNTLWASLNAGHTDDMSVSNPDSGWGWVINRGAGFIQTDRPAQLAAYLNSREPLESGWASKDIGAVGASGSAGSRNGQFTLSASGFDIWTAADQFRFVYKPVAGDVTITARVKSQDNTSEWAKAGIMIRESLDPGSKFADVVVTPAHGINFQRRPATGQNLSNTTGYTDEASGGTGYYVKLVRSGNTFTAFASASGSSWTQIGSAVTVSMTGTIYVGLAVTSHDNSKVGSATFDNVAVAPASPYTFTTVSLQQGVSGYTDTRDAHVLENYPDRNTGANGELEIASYSGADTDEKQALIRFSIPSSIPSGAIITSAQLRVKLTGTRNGTVKKTVGVKEVTAAWSEGTGTGIDGQSVAGVNWNNKPGYGTATIDQTTVSSTKNAWYTFNVTDLVQSWVNGTKTNNGFVLLENIVNSASGTKDFASANNGNTANRPGLIITYRLP</sequence>
<dbReference type="EMBL" id="MPTO01000019">
    <property type="protein sequence ID" value="OME16617.1"/>
    <property type="molecule type" value="Genomic_DNA"/>
</dbReference>
<keyword evidence="3 4" id="KW-0732">Signal</keyword>
<dbReference type="GO" id="GO:0070291">
    <property type="term" value="P:N-acylethanolamine metabolic process"/>
    <property type="evidence" value="ECO:0007669"/>
    <property type="project" value="TreeGrafter"/>
</dbReference>
<comment type="caution">
    <text evidence="6">The sequence shown here is derived from an EMBL/GenBank/DDBJ whole genome shotgun (WGS) entry which is preliminary data.</text>
</comment>
<dbReference type="Gene3D" id="2.60.120.200">
    <property type="match status" value="1"/>
</dbReference>
<dbReference type="InterPro" id="IPR032160">
    <property type="entry name" value="DUF4996"/>
</dbReference>
<dbReference type="Pfam" id="PF16387">
    <property type="entry name" value="DUF4996"/>
    <property type="match status" value="1"/>
</dbReference>
<gene>
    <name evidence="7" type="ORF">BSK47_20390</name>
    <name evidence="6" type="ORF">BSK52_03550</name>
</gene>
<protein>
    <recommendedName>
        <fullName evidence="5">GP-PDE domain-containing protein</fullName>
    </recommendedName>
</protein>
<dbReference type="InterPro" id="IPR055372">
    <property type="entry name" value="CBM96"/>
</dbReference>
<dbReference type="Proteomes" id="UP000187439">
    <property type="component" value="Unassembled WGS sequence"/>
</dbReference>
<dbReference type="GO" id="GO:0005576">
    <property type="term" value="C:extracellular region"/>
    <property type="evidence" value="ECO:0007669"/>
    <property type="project" value="UniProtKB-SubCell"/>
</dbReference>
<evidence type="ECO:0000313" key="8">
    <source>
        <dbReference type="Proteomes" id="UP000187323"/>
    </source>
</evidence>